<dbReference type="GO" id="GO:0009294">
    <property type="term" value="P:DNA-mediated transformation"/>
    <property type="evidence" value="ECO:0007669"/>
    <property type="project" value="InterPro"/>
</dbReference>
<evidence type="ECO:0000256" key="1">
    <source>
        <dbReference type="ARBA" id="ARBA00006525"/>
    </source>
</evidence>
<dbReference type="InterPro" id="IPR003488">
    <property type="entry name" value="DprA"/>
</dbReference>
<organism evidence="4 5">
    <name type="scientific">Candidatus Magasanikbacteria bacterium RIFCSPHIGHO2_01_FULL_47_8</name>
    <dbReference type="NCBI Taxonomy" id="1798673"/>
    <lineage>
        <taxon>Bacteria</taxon>
        <taxon>Candidatus Magasanikiibacteriota</taxon>
    </lineage>
</organism>
<dbReference type="Pfam" id="PF02481">
    <property type="entry name" value="DNA_processg_A"/>
    <property type="match status" value="1"/>
</dbReference>
<reference evidence="4 5" key="1">
    <citation type="journal article" date="2016" name="Nat. Commun.">
        <title>Thousands of microbial genomes shed light on interconnected biogeochemical processes in an aquifer system.</title>
        <authorList>
            <person name="Anantharaman K."/>
            <person name="Brown C.T."/>
            <person name="Hug L.A."/>
            <person name="Sharon I."/>
            <person name="Castelle C.J."/>
            <person name="Probst A.J."/>
            <person name="Thomas B.C."/>
            <person name="Singh A."/>
            <person name="Wilkins M.J."/>
            <person name="Karaoz U."/>
            <person name="Brodie E.L."/>
            <person name="Williams K.H."/>
            <person name="Hubbard S.S."/>
            <person name="Banfield J.F."/>
        </authorList>
    </citation>
    <scope>NUCLEOTIDE SEQUENCE [LARGE SCALE GENOMIC DNA]</scope>
</reference>
<dbReference type="NCBIfam" id="TIGR00732">
    <property type="entry name" value="dprA"/>
    <property type="match status" value="1"/>
</dbReference>
<comment type="similarity">
    <text evidence="1">Belongs to the DprA/Smf family.</text>
</comment>
<dbReference type="Pfam" id="PF17782">
    <property type="entry name" value="WHD_DprA"/>
    <property type="match status" value="1"/>
</dbReference>
<protein>
    <submittedName>
        <fullName evidence="4">DNA protecting protein DprA</fullName>
    </submittedName>
</protein>
<dbReference type="Proteomes" id="UP000177953">
    <property type="component" value="Unassembled WGS sequence"/>
</dbReference>
<comment type="caution">
    <text evidence="4">The sequence shown here is derived from an EMBL/GenBank/DDBJ whole genome shotgun (WGS) entry which is preliminary data.</text>
</comment>
<name>A0A1F6MC72_9BACT</name>
<dbReference type="AlphaFoldDB" id="A0A1F6MC72"/>
<sequence length="359" mass="38899">MNYHAALAYFPKITYQRYKKLTRYFPALKDLWVAEIDDFTKAGLEETIGHEFIIWREGHPIEAIMTELAREQVTTVSLSDPTYPKLLREINDPPHTLFIRGTLPKDEQPAVAIVGTRKCTNYGRQMAQDFAAELVAQGIAVVSGLALGIDGIAHEAVLKAGGVTVAVLGSGVDRSHVYPAAHQRLAEEIVSRGGAVVSEYPPGFEPTQYSFPARNRVIAGLSLGTLIIEAPVESGALITAKAALDYNREVFAIPHPLTSTTGQGGNNLLKLGATMVATAQDILEALQLKNIKEIISNNQTLPASPTEAHLLEHLSKEPRHIDALIKLSGLASGVVTGALTMMEMKGKVKNVGSMMYIVR</sequence>
<gene>
    <name evidence="4" type="ORF">A2754_00430</name>
</gene>
<evidence type="ECO:0000259" key="3">
    <source>
        <dbReference type="Pfam" id="PF17782"/>
    </source>
</evidence>
<dbReference type="SUPFAM" id="SSF102405">
    <property type="entry name" value="MCP/YpsA-like"/>
    <property type="match status" value="1"/>
</dbReference>
<dbReference type="PANTHER" id="PTHR43022:SF1">
    <property type="entry name" value="PROTEIN SMF"/>
    <property type="match status" value="1"/>
</dbReference>
<dbReference type="InterPro" id="IPR057666">
    <property type="entry name" value="DrpA_SLOG"/>
</dbReference>
<evidence type="ECO:0000313" key="5">
    <source>
        <dbReference type="Proteomes" id="UP000177953"/>
    </source>
</evidence>
<evidence type="ECO:0000313" key="4">
    <source>
        <dbReference type="EMBL" id="OGH69215.1"/>
    </source>
</evidence>
<evidence type="ECO:0000259" key="2">
    <source>
        <dbReference type="Pfam" id="PF02481"/>
    </source>
</evidence>
<accession>A0A1F6MC72</accession>
<dbReference type="InterPro" id="IPR041614">
    <property type="entry name" value="DprA_WH"/>
</dbReference>
<proteinExistence type="inferred from homology"/>
<dbReference type="EMBL" id="MFPU01000057">
    <property type="protein sequence ID" value="OGH69215.1"/>
    <property type="molecule type" value="Genomic_DNA"/>
</dbReference>
<dbReference type="Gene3D" id="3.40.50.450">
    <property type="match status" value="1"/>
</dbReference>
<feature type="domain" description="DprA winged helix" evidence="3">
    <location>
        <begin position="301"/>
        <end position="349"/>
    </location>
</feature>
<feature type="domain" description="Smf/DprA SLOG" evidence="2">
    <location>
        <begin position="76"/>
        <end position="286"/>
    </location>
</feature>
<dbReference type="PANTHER" id="PTHR43022">
    <property type="entry name" value="PROTEIN SMF"/>
    <property type="match status" value="1"/>
</dbReference>